<dbReference type="PANTHER" id="PTHR13341">
    <property type="entry name" value="MIR-INTERACTING SAPOSIN-LIKE PROTEIN"/>
    <property type="match status" value="1"/>
</dbReference>
<accession>A0A2K3CTL2</accession>
<dbReference type="PANTHER" id="PTHR13341:SF2">
    <property type="entry name" value="PROTEIN SEELE"/>
    <property type="match status" value="1"/>
</dbReference>
<feature type="signal peptide" evidence="2">
    <location>
        <begin position="1"/>
        <end position="21"/>
    </location>
</feature>
<proteinExistence type="predicted"/>
<dbReference type="KEGG" id="cre:CHLRE_16g661700v5"/>
<dbReference type="AlphaFoldDB" id="A0A2K3CTL2"/>
<evidence type="ECO:0000256" key="1">
    <source>
        <dbReference type="SAM" id="MobiDB-lite"/>
    </source>
</evidence>
<gene>
    <name evidence="4" type="ORF">CHLRE_16g661700v5</name>
</gene>
<dbReference type="Pfam" id="PF11938">
    <property type="entry name" value="DUF3456"/>
    <property type="match status" value="1"/>
</dbReference>
<dbReference type="Gramene" id="PNW71616">
    <property type="protein sequence ID" value="PNW71616"/>
    <property type="gene ID" value="CHLRE_16g661700v5"/>
</dbReference>
<keyword evidence="5" id="KW-1185">Reference proteome</keyword>
<reference evidence="4 5" key="1">
    <citation type="journal article" date="2007" name="Science">
        <title>The Chlamydomonas genome reveals the evolution of key animal and plant functions.</title>
        <authorList>
            <person name="Merchant S.S."/>
            <person name="Prochnik S.E."/>
            <person name="Vallon O."/>
            <person name="Harris E.H."/>
            <person name="Karpowicz S.J."/>
            <person name="Witman G.B."/>
            <person name="Terry A."/>
            <person name="Salamov A."/>
            <person name="Fritz-Laylin L.K."/>
            <person name="Marechal-Drouard L."/>
            <person name="Marshall W.F."/>
            <person name="Qu L.H."/>
            <person name="Nelson D.R."/>
            <person name="Sanderfoot A.A."/>
            <person name="Spalding M.H."/>
            <person name="Kapitonov V.V."/>
            <person name="Ren Q."/>
            <person name="Ferris P."/>
            <person name="Lindquist E."/>
            <person name="Shapiro H."/>
            <person name="Lucas S.M."/>
            <person name="Grimwood J."/>
            <person name="Schmutz J."/>
            <person name="Cardol P."/>
            <person name="Cerutti H."/>
            <person name="Chanfreau G."/>
            <person name="Chen C.L."/>
            <person name="Cognat V."/>
            <person name="Croft M.T."/>
            <person name="Dent R."/>
            <person name="Dutcher S."/>
            <person name="Fernandez E."/>
            <person name="Fukuzawa H."/>
            <person name="Gonzalez-Ballester D."/>
            <person name="Gonzalez-Halphen D."/>
            <person name="Hallmann A."/>
            <person name="Hanikenne M."/>
            <person name="Hippler M."/>
            <person name="Inwood W."/>
            <person name="Jabbari K."/>
            <person name="Kalanon M."/>
            <person name="Kuras R."/>
            <person name="Lefebvre P.A."/>
            <person name="Lemaire S.D."/>
            <person name="Lobanov A.V."/>
            <person name="Lohr M."/>
            <person name="Manuell A."/>
            <person name="Meier I."/>
            <person name="Mets L."/>
            <person name="Mittag M."/>
            <person name="Mittelmeier T."/>
            <person name="Moroney J.V."/>
            <person name="Moseley J."/>
            <person name="Napoli C."/>
            <person name="Nedelcu A.M."/>
            <person name="Niyogi K."/>
            <person name="Novoselov S.V."/>
            <person name="Paulsen I.T."/>
            <person name="Pazour G."/>
            <person name="Purton S."/>
            <person name="Ral J.P."/>
            <person name="Riano-Pachon D.M."/>
            <person name="Riekhof W."/>
            <person name="Rymarquis L."/>
            <person name="Schroda M."/>
            <person name="Stern D."/>
            <person name="Umen J."/>
            <person name="Willows R."/>
            <person name="Wilson N."/>
            <person name="Zimmer S.L."/>
            <person name="Allmer J."/>
            <person name="Balk J."/>
            <person name="Bisova K."/>
            <person name="Chen C.J."/>
            <person name="Elias M."/>
            <person name="Gendler K."/>
            <person name="Hauser C."/>
            <person name="Lamb M.R."/>
            <person name="Ledford H."/>
            <person name="Long J.C."/>
            <person name="Minagawa J."/>
            <person name="Page M.D."/>
            <person name="Pan J."/>
            <person name="Pootakham W."/>
            <person name="Roje S."/>
            <person name="Rose A."/>
            <person name="Stahlberg E."/>
            <person name="Terauchi A.M."/>
            <person name="Yang P."/>
            <person name="Ball S."/>
            <person name="Bowler C."/>
            <person name="Dieckmann C.L."/>
            <person name="Gladyshev V.N."/>
            <person name="Green P."/>
            <person name="Jorgensen R."/>
            <person name="Mayfield S."/>
            <person name="Mueller-Roeber B."/>
            <person name="Rajamani S."/>
            <person name="Sayre R.T."/>
            <person name="Brokstein P."/>
            <person name="Dubchak I."/>
            <person name="Goodstein D."/>
            <person name="Hornick L."/>
            <person name="Huang Y.W."/>
            <person name="Jhaveri J."/>
            <person name="Luo Y."/>
            <person name="Martinez D."/>
            <person name="Ngau W.C."/>
            <person name="Otillar B."/>
            <person name="Poliakov A."/>
            <person name="Porter A."/>
            <person name="Szajkowski L."/>
            <person name="Werner G."/>
            <person name="Zhou K."/>
            <person name="Grigoriev I.V."/>
            <person name="Rokhsar D.S."/>
            <person name="Grossman A.R."/>
        </authorList>
    </citation>
    <scope>NUCLEOTIDE SEQUENCE [LARGE SCALE GENOMIC DNA]</scope>
    <source>
        <strain evidence="5">CC-503</strain>
    </source>
</reference>
<keyword evidence="2" id="KW-0732">Signal</keyword>
<dbReference type="InterPro" id="IPR042415">
    <property type="entry name" value="CNPY"/>
</dbReference>
<dbReference type="GeneID" id="66056576"/>
<sequence length="254" mass="27067">MSPRIVVLLAVVLALSNLAFALKKIDAPCTACKAVAAELQRRINKEPVRNHLDLRHRLDKHGQRYGKVIAYKSSELRAVELLDGLCERMRDYALVSPTGKKTKFWLKVKGEGAASTANVTRSAGQEEDSKSKRLESYCGTLVEEYEEDVYAGIMKGGFDSEGVESVLCRSIIKPCPAAAPPADDGSVPPEAGEAVEADEDAEDLEAAAAAAAAASSSSDSSLGAAGSQEASQEGETKYIENMTVEVGKDGKFEL</sequence>
<feature type="region of interest" description="Disordered" evidence="1">
    <location>
        <begin position="178"/>
        <end position="254"/>
    </location>
</feature>
<evidence type="ECO:0000313" key="4">
    <source>
        <dbReference type="EMBL" id="PNW71616.1"/>
    </source>
</evidence>
<evidence type="ECO:0000259" key="3">
    <source>
        <dbReference type="Pfam" id="PF11938"/>
    </source>
</evidence>
<evidence type="ECO:0000313" key="5">
    <source>
        <dbReference type="Proteomes" id="UP000006906"/>
    </source>
</evidence>
<dbReference type="EMBL" id="CM008977">
    <property type="protein sequence ID" value="PNW71616.1"/>
    <property type="molecule type" value="Genomic_DNA"/>
</dbReference>
<evidence type="ECO:0000256" key="2">
    <source>
        <dbReference type="SAM" id="SignalP"/>
    </source>
</evidence>
<feature type="domain" description="DUF3456" evidence="3">
    <location>
        <begin position="29"/>
        <end position="175"/>
    </location>
</feature>
<name>A0A2K3CTL2_CHLRE</name>
<protein>
    <recommendedName>
        <fullName evidence="3">DUF3456 domain-containing protein</fullName>
    </recommendedName>
</protein>
<dbReference type="OrthoDB" id="192915at2759"/>
<feature type="chain" id="PRO_5014416271" description="DUF3456 domain-containing protein" evidence="2">
    <location>
        <begin position="22"/>
        <end position="254"/>
    </location>
</feature>
<feature type="compositionally biased region" description="Low complexity" evidence="1">
    <location>
        <begin position="206"/>
        <end position="227"/>
    </location>
</feature>
<dbReference type="Proteomes" id="UP000006906">
    <property type="component" value="Chromosome 16"/>
</dbReference>
<feature type="compositionally biased region" description="Acidic residues" evidence="1">
    <location>
        <begin position="193"/>
        <end position="205"/>
    </location>
</feature>
<dbReference type="OMA" id="CHRIVEK"/>
<dbReference type="RefSeq" id="XP_042915641.1">
    <property type="nucleotide sequence ID" value="XM_043070999.1"/>
</dbReference>
<organism evidence="4 5">
    <name type="scientific">Chlamydomonas reinhardtii</name>
    <name type="common">Chlamydomonas smithii</name>
    <dbReference type="NCBI Taxonomy" id="3055"/>
    <lineage>
        <taxon>Eukaryota</taxon>
        <taxon>Viridiplantae</taxon>
        <taxon>Chlorophyta</taxon>
        <taxon>core chlorophytes</taxon>
        <taxon>Chlorophyceae</taxon>
        <taxon>CS clade</taxon>
        <taxon>Chlamydomonadales</taxon>
        <taxon>Chlamydomonadaceae</taxon>
        <taxon>Chlamydomonas</taxon>
    </lineage>
</organism>
<dbReference type="InterPro" id="IPR021852">
    <property type="entry name" value="DUF3456"/>
</dbReference>
<dbReference type="InParanoid" id="A0A2K3CTL2"/>